<evidence type="ECO:0000259" key="6">
    <source>
        <dbReference type="Pfam" id="PF08281"/>
    </source>
</evidence>
<dbReference type="Proteomes" id="UP001236507">
    <property type="component" value="Unassembled WGS sequence"/>
</dbReference>
<feature type="domain" description="RNA polymerase sigma factor 70 region 4 type 2" evidence="6">
    <location>
        <begin position="125"/>
        <end position="173"/>
    </location>
</feature>
<keyword evidence="3" id="KW-0731">Sigma factor</keyword>
<dbReference type="PANTHER" id="PTHR43133:SF46">
    <property type="entry name" value="RNA POLYMERASE SIGMA-70 FACTOR ECF SUBFAMILY"/>
    <property type="match status" value="1"/>
</dbReference>
<dbReference type="Pfam" id="PF04542">
    <property type="entry name" value="Sigma70_r2"/>
    <property type="match status" value="1"/>
</dbReference>
<dbReference type="InterPro" id="IPR013324">
    <property type="entry name" value="RNA_pol_sigma_r3/r4-like"/>
</dbReference>
<dbReference type="RefSeq" id="WP_283343536.1">
    <property type="nucleotide sequence ID" value="NZ_JASHIF010000002.1"/>
</dbReference>
<dbReference type="InterPro" id="IPR039425">
    <property type="entry name" value="RNA_pol_sigma-70-like"/>
</dbReference>
<evidence type="ECO:0000256" key="1">
    <source>
        <dbReference type="ARBA" id="ARBA00010641"/>
    </source>
</evidence>
<reference evidence="7 8" key="1">
    <citation type="submission" date="2023-05" db="EMBL/GenBank/DDBJ databases">
        <title>Novel species of genus Flectobacillus isolated from stream in China.</title>
        <authorList>
            <person name="Lu H."/>
        </authorList>
    </citation>
    <scope>NUCLEOTIDE SEQUENCE [LARGE SCALE GENOMIC DNA]</scope>
    <source>
        <strain evidence="7 8">KCTC 42575</strain>
    </source>
</reference>
<dbReference type="EMBL" id="JASHIF010000002">
    <property type="protein sequence ID" value="MDI9858297.1"/>
    <property type="molecule type" value="Genomic_DNA"/>
</dbReference>
<dbReference type="InterPro" id="IPR007627">
    <property type="entry name" value="RNA_pol_sigma70_r2"/>
</dbReference>
<feature type="domain" description="RNA polymerase sigma-70 region 2" evidence="5">
    <location>
        <begin position="28"/>
        <end position="94"/>
    </location>
</feature>
<dbReference type="Pfam" id="PF08281">
    <property type="entry name" value="Sigma70_r4_2"/>
    <property type="match status" value="1"/>
</dbReference>
<evidence type="ECO:0000313" key="8">
    <source>
        <dbReference type="Proteomes" id="UP001236507"/>
    </source>
</evidence>
<dbReference type="InterPro" id="IPR014327">
    <property type="entry name" value="RNA_pol_sigma70_bacteroid"/>
</dbReference>
<keyword evidence="2" id="KW-0805">Transcription regulation</keyword>
<dbReference type="SUPFAM" id="SSF88659">
    <property type="entry name" value="Sigma3 and sigma4 domains of RNA polymerase sigma factors"/>
    <property type="match status" value="1"/>
</dbReference>
<protein>
    <submittedName>
        <fullName evidence="7">RNA polymerase sigma-70 factor</fullName>
    </submittedName>
</protein>
<sequence length="198" mass="23485">MTTKTLYDEKELLIHASNGSEEAFSLIFHTYKNKLYGYLFRITESSDVAEDIIQEIFLKLWKDKTDLVNIISFDSYLFRMAKNYAINSFKSRARQALLYVEYLETQTEEDYSTDHKIQFEETQFLLQQIVETLPPQQKLVYQLSREQYLKHDEIAEMLNISPLTVKNHIIQALNTIKKSLKYQAVILMALAFWYELKK</sequence>
<dbReference type="InterPro" id="IPR013325">
    <property type="entry name" value="RNA_pol_sigma_r2"/>
</dbReference>
<keyword evidence="4" id="KW-0804">Transcription</keyword>
<dbReference type="SUPFAM" id="SSF88946">
    <property type="entry name" value="Sigma2 domain of RNA polymerase sigma factors"/>
    <property type="match status" value="1"/>
</dbReference>
<evidence type="ECO:0000256" key="3">
    <source>
        <dbReference type="ARBA" id="ARBA00023082"/>
    </source>
</evidence>
<dbReference type="InterPro" id="IPR036388">
    <property type="entry name" value="WH-like_DNA-bd_sf"/>
</dbReference>
<evidence type="ECO:0000313" key="7">
    <source>
        <dbReference type="EMBL" id="MDI9858297.1"/>
    </source>
</evidence>
<evidence type="ECO:0000256" key="2">
    <source>
        <dbReference type="ARBA" id="ARBA00023015"/>
    </source>
</evidence>
<evidence type="ECO:0000259" key="5">
    <source>
        <dbReference type="Pfam" id="PF04542"/>
    </source>
</evidence>
<comment type="similarity">
    <text evidence="1">Belongs to the sigma-70 factor family. ECF subfamily.</text>
</comment>
<dbReference type="NCBIfam" id="TIGR02937">
    <property type="entry name" value="sigma70-ECF"/>
    <property type="match status" value="1"/>
</dbReference>
<dbReference type="InterPro" id="IPR013249">
    <property type="entry name" value="RNA_pol_sigma70_r4_t2"/>
</dbReference>
<proteinExistence type="inferred from homology"/>
<comment type="caution">
    <text evidence="7">The sequence shown here is derived from an EMBL/GenBank/DDBJ whole genome shotgun (WGS) entry which is preliminary data.</text>
</comment>
<accession>A0ABT6Y413</accession>
<dbReference type="Gene3D" id="1.10.10.10">
    <property type="entry name" value="Winged helix-like DNA-binding domain superfamily/Winged helix DNA-binding domain"/>
    <property type="match status" value="1"/>
</dbReference>
<dbReference type="Gene3D" id="1.10.1740.10">
    <property type="match status" value="1"/>
</dbReference>
<evidence type="ECO:0000256" key="4">
    <source>
        <dbReference type="ARBA" id="ARBA00023163"/>
    </source>
</evidence>
<gene>
    <name evidence="7" type="ORF">QM524_03635</name>
</gene>
<dbReference type="InterPro" id="IPR014284">
    <property type="entry name" value="RNA_pol_sigma-70_dom"/>
</dbReference>
<organism evidence="7 8">
    <name type="scientific">Flectobacillus roseus</name>
    <dbReference type="NCBI Taxonomy" id="502259"/>
    <lineage>
        <taxon>Bacteria</taxon>
        <taxon>Pseudomonadati</taxon>
        <taxon>Bacteroidota</taxon>
        <taxon>Cytophagia</taxon>
        <taxon>Cytophagales</taxon>
        <taxon>Flectobacillaceae</taxon>
        <taxon>Flectobacillus</taxon>
    </lineage>
</organism>
<keyword evidence="8" id="KW-1185">Reference proteome</keyword>
<name>A0ABT6Y413_9BACT</name>
<dbReference type="PANTHER" id="PTHR43133">
    <property type="entry name" value="RNA POLYMERASE ECF-TYPE SIGMA FACTO"/>
    <property type="match status" value="1"/>
</dbReference>
<dbReference type="NCBIfam" id="TIGR02985">
    <property type="entry name" value="Sig70_bacteroi1"/>
    <property type="match status" value="1"/>
</dbReference>